<feature type="compositionally biased region" description="Polar residues" evidence="1">
    <location>
        <begin position="20"/>
        <end position="36"/>
    </location>
</feature>
<protein>
    <submittedName>
        <fullName evidence="2">Uncharacterized protein</fullName>
    </submittedName>
</protein>
<gene>
    <name evidence="2" type="ORF">KVT40_005773</name>
</gene>
<name>A0A8K0L6W0_9PEZI</name>
<evidence type="ECO:0000313" key="2">
    <source>
        <dbReference type="EMBL" id="KAG8626828.1"/>
    </source>
</evidence>
<evidence type="ECO:0000256" key="1">
    <source>
        <dbReference type="SAM" id="MobiDB-lite"/>
    </source>
</evidence>
<dbReference type="EMBL" id="JAESVG020000006">
    <property type="protein sequence ID" value="KAG8626828.1"/>
    <property type="molecule type" value="Genomic_DNA"/>
</dbReference>
<organism evidence="2 3">
    <name type="scientific">Elsinoe batatas</name>
    <dbReference type="NCBI Taxonomy" id="2601811"/>
    <lineage>
        <taxon>Eukaryota</taxon>
        <taxon>Fungi</taxon>
        <taxon>Dikarya</taxon>
        <taxon>Ascomycota</taxon>
        <taxon>Pezizomycotina</taxon>
        <taxon>Dothideomycetes</taxon>
        <taxon>Dothideomycetidae</taxon>
        <taxon>Myriangiales</taxon>
        <taxon>Elsinoaceae</taxon>
        <taxon>Elsinoe</taxon>
    </lineage>
</organism>
<feature type="region of interest" description="Disordered" evidence="1">
    <location>
        <begin position="20"/>
        <end position="39"/>
    </location>
</feature>
<dbReference type="AlphaFoldDB" id="A0A8K0L6W0"/>
<keyword evidence="3" id="KW-1185">Reference proteome</keyword>
<sequence>MDLALYKIAVSSVLDREQSFASSHHNGPTKPSTLLQNLEPDLSSRVNRAMATTLAPASAPTGPPDMDHQKEPAPSDQSSLDFQSSTFATNAPLDMEDSLLWDQDLSTIFDGEFDFGDEHWATLADALDLPSVRFDNSPMQSL</sequence>
<dbReference type="Proteomes" id="UP000809789">
    <property type="component" value="Unassembled WGS sequence"/>
</dbReference>
<feature type="region of interest" description="Disordered" evidence="1">
    <location>
        <begin position="47"/>
        <end position="81"/>
    </location>
</feature>
<comment type="caution">
    <text evidence="2">The sequence shown here is derived from an EMBL/GenBank/DDBJ whole genome shotgun (WGS) entry which is preliminary data.</text>
</comment>
<reference evidence="2" key="1">
    <citation type="submission" date="2021-07" db="EMBL/GenBank/DDBJ databases">
        <title>Elsinoe batatas strain:CRI-CJ2 Genome sequencing and assembly.</title>
        <authorList>
            <person name="Huang L."/>
        </authorList>
    </citation>
    <scope>NUCLEOTIDE SEQUENCE</scope>
    <source>
        <strain evidence="2">CRI-CJ2</strain>
    </source>
</reference>
<proteinExistence type="predicted"/>
<accession>A0A8K0L6W0</accession>
<dbReference type="OrthoDB" id="3037908at2759"/>
<evidence type="ECO:0000313" key="3">
    <source>
        <dbReference type="Proteomes" id="UP000809789"/>
    </source>
</evidence>